<dbReference type="PANTHER" id="PTHR42977">
    <property type="entry name" value="HYDROLASE-RELATED"/>
    <property type="match status" value="1"/>
</dbReference>
<dbReference type="AlphaFoldDB" id="A0A8J4AVI4"/>
<dbReference type="EMBL" id="BNCO01000005">
    <property type="protein sequence ID" value="GIL48001.1"/>
    <property type="molecule type" value="Genomic_DNA"/>
</dbReference>
<proteinExistence type="predicted"/>
<accession>A0A8J4AVI4</accession>
<dbReference type="GO" id="GO:0004301">
    <property type="term" value="F:epoxide hydrolase activity"/>
    <property type="evidence" value="ECO:0007669"/>
    <property type="project" value="TreeGrafter"/>
</dbReference>
<evidence type="ECO:0000256" key="1">
    <source>
        <dbReference type="ARBA" id="ARBA00022801"/>
    </source>
</evidence>
<dbReference type="SUPFAM" id="SSF53474">
    <property type="entry name" value="alpha/beta-Hydrolases"/>
    <property type="match status" value="1"/>
</dbReference>
<sequence length="474" mass="50112">MPGRCLSKKGFRELAALQPPIYPGSYPRSSPGKIVLLTSSGRRLGYDEYVDTSVPSHQLRNVVLLPGIPGTRLFTHPSVQQRGFVPSWRLVVLERPGIGLSDPPSANYTYTDFVSDFWEFCALLGLRRVAVIGFSSGTPFATAIACVQPPSSTTSAAATATVNAHTNTNTFKSTNNNSITTTHIGSLNSSAPTSSAKPSSITATTPCCCADDALSAALLATPAPTAATSAAADSTAAGAAAPRAVLGPAATEAVTATTVTSTVTATAAAVPTLQPLHNQALSTAQGQTEPGQGLVEGVALVSAIGPPNTPNKGRGMALVFRFGFWACAHAPSIVGWMVRVKASALRRRPLNVLRKSFAPYNAKADVAVLKRPEVERMFLESTLELYGRFQEDAVIREKLLFAARPWGFNIAACGLPVAIWQGAQDRGCTAAMATYLSEQMGPKARVHVVPEQGHLLYFDVWHEVVDWLNGLART</sequence>
<dbReference type="InterPro" id="IPR029058">
    <property type="entry name" value="AB_hydrolase_fold"/>
</dbReference>
<dbReference type="InterPro" id="IPR051340">
    <property type="entry name" value="Haloalkane_dehalogenase"/>
</dbReference>
<dbReference type="PANTHER" id="PTHR42977:SF3">
    <property type="entry name" value="AB HYDROLASE-1 DOMAIN-CONTAINING PROTEIN"/>
    <property type="match status" value="1"/>
</dbReference>
<keyword evidence="1" id="KW-0378">Hydrolase</keyword>
<reference evidence="3" key="1">
    <citation type="journal article" date="2021" name="Proc. Natl. Acad. Sci. U.S.A.">
        <title>Three genomes in the algal genus Volvox reveal the fate of a haploid sex-determining region after a transition to homothallism.</title>
        <authorList>
            <person name="Yamamoto K."/>
            <person name="Hamaji T."/>
            <person name="Kawai-Toyooka H."/>
            <person name="Matsuzaki R."/>
            <person name="Takahashi F."/>
            <person name="Nishimura Y."/>
            <person name="Kawachi M."/>
            <person name="Noguchi H."/>
            <person name="Minakuchi Y."/>
            <person name="Umen J.G."/>
            <person name="Toyoda A."/>
            <person name="Nozaki H."/>
        </authorList>
    </citation>
    <scope>NUCLEOTIDE SEQUENCE</scope>
    <source>
        <strain evidence="3">NIES-3780</strain>
    </source>
</reference>
<dbReference type="Pfam" id="PF00561">
    <property type="entry name" value="Abhydrolase_1"/>
    <property type="match status" value="1"/>
</dbReference>
<dbReference type="Gene3D" id="3.40.50.1820">
    <property type="entry name" value="alpha/beta hydrolase"/>
    <property type="match status" value="2"/>
</dbReference>
<protein>
    <recommendedName>
        <fullName evidence="2">AB hydrolase-1 domain-containing protein</fullName>
    </recommendedName>
</protein>
<comment type="caution">
    <text evidence="3">The sequence shown here is derived from an EMBL/GenBank/DDBJ whole genome shotgun (WGS) entry which is preliminary data.</text>
</comment>
<gene>
    <name evidence="3" type="ORF">Vafri_4719</name>
</gene>
<name>A0A8J4AVI4_9CHLO</name>
<feature type="domain" description="AB hydrolase-1" evidence="2">
    <location>
        <begin position="62"/>
        <end position="161"/>
    </location>
</feature>
<evidence type="ECO:0000313" key="3">
    <source>
        <dbReference type="EMBL" id="GIL48001.1"/>
    </source>
</evidence>
<evidence type="ECO:0000313" key="4">
    <source>
        <dbReference type="Proteomes" id="UP000747399"/>
    </source>
</evidence>
<evidence type="ECO:0000259" key="2">
    <source>
        <dbReference type="Pfam" id="PF00561"/>
    </source>
</evidence>
<dbReference type="InterPro" id="IPR000073">
    <property type="entry name" value="AB_hydrolase_1"/>
</dbReference>
<dbReference type="Proteomes" id="UP000747399">
    <property type="component" value="Unassembled WGS sequence"/>
</dbReference>
<organism evidence="3 4">
    <name type="scientific">Volvox africanus</name>
    <dbReference type="NCBI Taxonomy" id="51714"/>
    <lineage>
        <taxon>Eukaryota</taxon>
        <taxon>Viridiplantae</taxon>
        <taxon>Chlorophyta</taxon>
        <taxon>core chlorophytes</taxon>
        <taxon>Chlorophyceae</taxon>
        <taxon>CS clade</taxon>
        <taxon>Chlamydomonadales</taxon>
        <taxon>Volvocaceae</taxon>
        <taxon>Volvox</taxon>
    </lineage>
</organism>
<keyword evidence="4" id="KW-1185">Reference proteome</keyword>